<keyword evidence="1" id="KW-1133">Transmembrane helix</keyword>
<sequence>MPVFEILIGIVGLLALLNVILLLAYRRMTGRLRRLSHLLRLTDRGSLDELVNTFSLNIEEINRRLDGVAAWQRAADETLASCARTPVLLRYRAFEGVGGDLSYSCAILDGKGDGVILTALHSQNASFSYGKPVERGRSVYQFSTEEQEAVDRALKIPG</sequence>
<keyword evidence="3" id="KW-1185">Reference proteome</keyword>
<protein>
    <recommendedName>
        <fullName evidence="4">DUF4446 domain-containing protein</fullName>
    </recommendedName>
</protein>
<dbReference type="Proteomes" id="UP000008544">
    <property type="component" value="Chromosome"/>
</dbReference>
<dbReference type="HOGENOM" id="CLU_101313_0_0_9"/>
<keyword evidence="1" id="KW-0472">Membrane</keyword>
<evidence type="ECO:0008006" key="4">
    <source>
        <dbReference type="Google" id="ProtNLM"/>
    </source>
</evidence>
<dbReference type="InterPro" id="IPR027981">
    <property type="entry name" value="DUF4446"/>
</dbReference>
<accession>B1I6R4</accession>
<dbReference type="KEGG" id="dau:Daud_2225"/>
<dbReference type="RefSeq" id="WP_012303286.1">
    <property type="nucleotide sequence ID" value="NC_010424.1"/>
</dbReference>
<organism evidence="2 3">
    <name type="scientific">Desulforudis audaxviator (strain MP104C)</name>
    <dbReference type="NCBI Taxonomy" id="477974"/>
    <lineage>
        <taxon>Bacteria</taxon>
        <taxon>Bacillati</taxon>
        <taxon>Bacillota</taxon>
        <taxon>Clostridia</taxon>
        <taxon>Thermoanaerobacterales</taxon>
        <taxon>Candidatus Desulforudaceae</taxon>
        <taxon>Candidatus Desulforudis</taxon>
    </lineage>
</organism>
<dbReference type="STRING" id="477974.Daud_2225"/>
<dbReference type="EMBL" id="CP000860">
    <property type="protein sequence ID" value="ACA60712.1"/>
    <property type="molecule type" value="Genomic_DNA"/>
</dbReference>
<evidence type="ECO:0000256" key="1">
    <source>
        <dbReference type="SAM" id="Phobius"/>
    </source>
</evidence>
<reference evidence="2 3" key="2">
    <citation type="journal article" date="2008" name="Science">
        <title>Environmental genomics reveals a single-species ecosystem deep within Earth.</title>
        <authorList>
            <person name="Chivian D."/>
            <person name="Brodie E.L."/>
            <person name="Alm E.J."/>
            <person name="Culley D.E."/>
            <person name="Dehal P.S."/>
            <person name="Desantis T.Z."/>
            <person name="Gihring T.M."/>
            <person name="Lapidus A."/>
            <person name="Lin L.H."/>
            <person name="Lowry S.R."/>
            <person name="Moser D.P."/>
            <person name="Richardson P.M."/>
            <person name="Southam G."/>
            <person name="Wanger G."/>
            <person name="Pratt L.M."/>
            <person name="Andersen G.L."/>
            <person name="Hazen T.C."/>
            <person name="Brockman F.J."/>
            <person name="Arkin A.P."/>
            <person name="Onstott T.C."/>
        </authorList>
    </citation>
    <scope>NUCLEOTIDE SEQUENCE [LARGE SCALE GENOMIC DNA]</scope>
    <source>
        <strain evidence="2 3">MP104C</strain>
    </source>
</reference>
<dbReference type="eggNOG" id="COG1196">
    <property type="taxonomic scope" value="Bacteria"/>
</dbReference>
<proteinExistence type="predicted"/>
<reference evidence="3" key="1">
    <citation type="submission" date="2007-10" db="EMBL/GenBank/DDBJ databases">
        <title>Complete sequence of chromosome of Desulforudis audaxviator MP104C.</title>
        <authorList>
            <person name="Copeland A."/>
            <person name="Lucas S."/>
            <person name="Lapidus A."/>
            <person name="Barry K."/>
            <person name="Glavina del Rio T."/>
            <person name="Dalin E."/>
            <person name="Tice H."/>
            <person name="Bruce D."/>
            <person name="Pitluck S."/>
            <person name="Lowry S.R."/>
            <person name="Larimer F."/>
            <person name="Land M.L."/>
            <person name="Hauser L."/>
            <person name="Kyrpides N."/>
            <person name="Ivanova N.N."/>
            <person name="Richardson P."/>
        </authorList>
    </citation>
    <scope>NUCLEOTIDE SEQUENCE [LARGE SCALE GENOMIC DNA]</scope>
    <source>
        <strain evidence="3">MP104C</strain>
    </source>
</reference>
<name>B1I6R4_DESAP</name>
<dbReference type="Pfam" id="PF14584">
    <property type="entry name" value="DUF4446"/>
    <property type="match status" value="1"/>
</dbReference>
<keyword evidence="1" id="KW-0812">Transmembrane</keyword>
<gene>
    <name evidence="2" type="ordered locus">Daud_2225</name>
</gene>
<evidence type="ECO:0000313" key="3">
    <source>
        <dbReference type="Proteomes" id="UP000008544"/>
    </source>
</evidence>
<dbReference type="AlphaFoldDB" id="B1I6R4"/>
<feature type="transmembrane region" description="Helical" evidence="1">
    <location>
        <begin position="6"/>
        <end position="25"/>
    </location>
</feature>
<evidence type="ECO:0000313" key="2">
    <source>
        <dbReference type="EMBL" id="ACA60712.1"/>
    </source>
</evidence>